<dbReference type="EMBL" id="JAJUOS010000001">
    <property type="protein sequence ID" value="MCE5972386.1"/>
    <property type="molecule type" value="Genomic_DNA"/>
</dbReference>
<organism evidence="3 4">
    <name type="scientific">Rhodobacter flavimaris</name>
    <dbReference type="NCBI Taxonomy" id="2907145"/>
    <lineage>
        <taxon>Bacteria</taxon>
        <taxon>Pseudomonadati</taxon>
        <taxon>Pseudomonadota</taxon>
        <taxon>Alphaproteobacteria</taxon>
        <taxon>Rhodobacterales</taxon>
        <taxon>Rhodobacter group</taxon>
        <taxon>Rhodobacter</taxon>
    </lineage>
</organism>
<dbReference type="InterPro" id="IPR039261">
    <property type="entry name" value="FNR_nucleotide-bd"/>
</dbReference>
<feature type="domain" description="2Fe-2S ferredoxin-type" evidence="1">
    <location>
        <begin position="2"/>
        <end position="92"/>
    </location>
</feature>
<dbReference type="CDD" id="cd00207">
    <property type="entry name" value="fer2"/>
    <property type="match status" value="1"/>
</dbReference>
<dbReference type="InterPro" id="IPR001041">
    <property type="entry name" value="2Fe-2S_ferredoxin-type"/>
</dbReference>
<dbReference type="InterPro" id="IPR012675">
    <property type="entry name" value="Beta-grasp_dom_sf"/>
</dbReference>
<name>A0ABS8YVB4_9RHOB</name>
<dbReference type="Gene3D" id="2.40.30.10">
    <property type="entry name" value="Translation factors"/>
    <property type="match status" value="1"/>
</dbReference>
<dbReference type="InterPro" id="IPR008333">
    <property type="entry name" value="Cbr1-like_FAD-bd_dom"/>
</dbReference>
<feature type="domain" description="FAD-binding FR-type" evidence="2">
    <location>
        <begin position="99"/>
        <end position="197"/>
    </location>
</feature>
<dbReference type="PANTHER" id="PTHR47354:SF5">
    <property type="entry name" value="PROTEIN RFBI"/>
    <property type="match status" value="1"/>
</dbReference>
<dbReference type="Pfam" id="PF00970">
    <property type="entry name" value="FAD_binding_6"/>
    <property type="match status" value="1"/>
</dbReference>
<dbReference type="PROSITE" id="PS00197">
    <property type="entry name" value="2FE2S_FER_1"/>
    <property type="match status" value="1"/>
</dbReference>
<dbReference type="Gene3D" id="3.40.50.80">
    <property type="entry name" value="Nucleotide-binding domain of ferredoxin-NADP reductase (FNR) module"/>
    <property type="match status" value="1"/>
</dbReference>
<dbReference type="Proteomes" id="UP001521181">
    <property type="component" value="Unassembled WGS sequence"/>
</dbReference>
<evidence type="ECO:0000313" key="3">
    <source>
        <dbReference type="EMBL" id="MCE5972386.1"/>
    </source>
</evidence>
<dbReference type="PANTHER" id="PTHR47354">
    <property type="entry name" value="NADH OXIDOREDUCTASE HCR"/>
    <property type="match status" value="1"/>
</dbReference>
<keyword evidence="4" id="KW-1185">Reference proteome</keyword>
<dbReference type="InterPro" id="IPR036010">
    <property type="entry name" value="2Fe-2S_ferredoxin-like_sf"/>
</dbReference>
<sequence length="343" mass="36317">MHDVTLLNIGRTISVPDGHTILSAALAEGIDYPHGCKSGRCGNCKSRLASGKVELLDHSRFALPPEERDAGLILPCRAVPKGTVSLAWLEDEHAVSHPIREMSAEVVGTEILTHDILRLRLRVDGAPLLIAPGQYATLKLPGVPARDYSMANPPGADVLEFHVRRVPDGRTSTAIHGRLRVGDRLRIAGPRGSAHLRTGHTGPILAVAGGSGLAPILSILESALSQGMRQPIRVYVGGRDERDLYGLDQLAALAAQHGNMTVTPVLSAPSAPTDRRTGFLHAAVRADLQDLDGWKVYTAGPPVMIDALTEVVLASGLQPADLHADVFFTPENAAGVRDVGAAS</sequence>
<comment type="caution">
    <text evidence="3">The sequence shown here is derived from an EMBL/GenBank/DDBJ whole genome shotgun (WGS) entry which is preliminary data.</text>
</comment>
<dbReference type="InterPro" id="IPR017938">
    <property type="entry name" value="Riboflavin_synthase-like_b-brl"/>
</dbReference>
<evidence type="ECO:0000259" key="1">
    <source>
        <dbReference type="PROSITE" id="PS51085"/>
    </source>
</evidence>
<dbReference type="CDD" id="cd06187">
    <property type="entry name" value="O2ase_reductase_like"/>
    <property type="match status" value="1"/>
</dbReference>
<gene>
    <name evidence="3" type="ORF">LZA78_02630</name>
</gene>
<evidence type="ECO:0000259" key="2">
    <source>
        <dbReference type="PROSITE" id="PS51384"/>
    </source>
</evidence>
<dbReference type="PROSITE" id="PS51085">
    <property type="entry name" value="2FE2S_FER_2"/>
    <property type="match status" value="1"/>
</dbReference>
<dbReference type="Pfam" id="PF00111">
    <property type="entry name" value="Fer2"/>
    <property type="match status" value="1"/>
</dbReference>
<dbReference type="PRINTS" id="PR00410">
    <property type="entry name" value="PHEHYDRXLASE"/>
</dbReference>
<dbReference type="SUPFAM" id="SSF63380">
    <property type="entry name" value="Riboflavin synthase domain-like"/>
    <property type="match status" value="1"/>
</dbReference>
<dbReference type="SUPFAM" id="SSF52343">
    <property type="entry name" value="Ferredoxin reductase-like, C-terminal NADP-linked domain"/>
    <property type="match status" value="1"/>
</dbReference>
<dbReference type="InterPro" id="IPR006058">
    <property type="entry name" value="2Fe2S_fd_BS"/>
</dbReference>
<dbReference type="Gene3D" id="3.10.20.30">
    <property type="match status" value="1"/>
</dbReference>
<dbReference type="Pfam" id="PF00175">
    <property type="entry name" value="NAD_binding_1"/>
    <property type="match status" value="1"/>
</dbReference>
<dbReference type="InterPro" id="IPR001433">
    <property type="entry name" value="OxRdtase_FAD/NAD-bd"/>
</dbReference>
<dbReference type="InterPro" id="IPR050415">
    <property type="entry name" value="MRET"/>
</dbReference>
<dbReference type="InterPro" id="IPR017927">
    <property type="entry name" value="FAD-bd_FR_type"/>
</dbReference>
<evidence type="ECO:0000313" key="4">
    <source>
        <dbReference type="Proteomes" id="UP001521181"/>
    </source>
</evidence>
<protein>
    <submittedName>
        <fullName evidence="3">2Fe-2S iron-sulfur cluster-binding protein</fullName>
    </submittedName>
</protein>
<dbReference type="PROSITE" id="PS51384">
    <property type="entry name" value="FAD_FR"/>
    <property type="match status" value="1"/>
</dbReference>
<proteinExistence type="predicted"/>
<dbReference type="RefSeq" id="WP_233675389.1">
    <property type="nucleotide sequence ID" value="NZ_JAJUOS010000001.1"/>
</dbReference>
<accession>A0ABS8YVB4</accession>
<dbReference type="SUPFAM" id="SSF54292">
    <property type="entry name" value="2Fe-2S ferredoxin-like"/>
    <property type="match status" value="1"/>
</dbReference>
<reference evidence="3 4" key="1">
    <citation type="submission" date="2021-12" db="EMBL/GenBank/DDBJ databases">
        <title>Sinirhodobacter sp. WL0062 is a bacterium isolated from seawater.</title>
        <authorList>
            <person name="Wang L."/>
            <person name="He W."/>
            <person name="Zhang D.-F."/>
        </authorList>
    </citation>
    <scope>NUCLEOTIDE SEQUENCE [LARGE SCALE GENOMIC DNA]</scope>
    <source>
        <strain evidence="3 4">WL0062</strain>
    </source>
</reference>